<dbReference type="EMBL" id="PGOL01005142">
    <property type="protein sequence ID" value="PKI35906.1"/>
    <property type="molecule type" value="Genomic_DNA"/>
</dbReference>
<organism evidence="2 3">
    <name type="scientific">Punica granatum</name>
    <name type="common">Pomegranate</name>
    <dbReference type="NCBI Taxonomy" id="22663"/>
    <lineage>
        <taxon>Eukaryota</taxon>
        <taxon>Viridiplantae</taxon>
        <taxon>Streptophyta</taxon>
        <taxon>Embryophyta</taxon>
        <taxon>Tracheophyta</taxon>
        <taxon>Spermatophyta</taxon>
        <taxon>Magnoliopsida</taxon>
        <taxon>eudicotyledons</taxon>
        <taxon>Gunneridae</taxon>
        <taxon>Pentapetalae</taxon>
        <taxon>rosids</taxon>
        <taxon>malvids</taxon>
        <taxon>Myrtales</taxon>
        <taxon>Lythraceae</taxon>
        <taxon>Punica</taxon>
    </lineage>
</organism>
<name>A0A2I0HXC8_PUNGR</name>
<protein>
    <submittedName>
        <fullName evidence="2">Uncharacterized protein</fullName>
    </submittedName>
</protein>
<gene>
    <name evidence="2" type="ORF">CRG98_043705</name>
</gene>
<feature type="region of interest" description="Disordered" evidence="1">
    <location>
        <begin position="93"/>
        <end position="120"/>
    </location>
</feature>
<keyword evidence="3" id="KW-1185">Reference proteome</keyword>
<evidence type="ECO:0000313" key="3">
    <source>
        <dbReference type="Proteomes" id="UP000233551"/>
    </source>
</evidence>
<comment type="caution">
    <text evidence="2">The sequence shown here is derived from an EMBL/GenBank/DDBJ whole genome shotgun (WGS) entry which is preliminary data.</text>
</comment>
<sequence>MATNNFKREEASMDPREPRRPMATSLEPWDARKESETWLEARVTWLDAQAREEAATPGKELACKGGPGWLLRVSTDALDSQEAVGRGCEELVACKDPSSPENYEEDRESKRKPEKENKGKGRQCLVTWLSGLDHLITGESKGHEEPLESNGTTHHGHGMEKTRLGPRGTKEARFCATLNCGTLVRARMSAFGSRDLGVSIFQGIRDRHLSFYDSKVEGR</sequence>
<reference evidence="2 3" key="1">
    <citation type="submission" date="2017-11" db="EMBL/GenBank/DDBJ databases">
        <title>De-novo sequencing of pomegranate (Punica granatum L.) genome.</title>
        <authorList>
            <person name="Akparov Z."/>
            <person name="Amiraslanov A."/>
            <person name="Hajiyeva S."/>
            <person name="Abbasov M."/>
            <person name="Kaur K."/>
            <person name="Hamwieh A."/>
            <person name="Solovyev V."/>
            <person name="Salamov A."/>
            <person name="Braich B."/>
            <person name="Kosarev P."/>
            <person name="Mahmoud A."/>
            <person name="Hajiyev E."/>
            <person name="Babayeva S."/>
            <person name="Izzatullayeva V."/>
            <person name="Mammadov A."/>
            <person name="Mammadov A."/>
            <person name="Sharifova S."/>
            <person name="Ojaghi J."/>
            <person name="Eynullazada K."/>
            <person name="Bayramov B."/>
            <person name="Abdulazimova A."/>
            <person name="Shahmuradov I."/>
        </authorList>
    </citation>
    <scope>NUCLEOTIDE SEQUENCE [LARGE SCALE GENOMIC DNA]</scope>
    <source>
        <strain evidence="3">cv. AG2017</strain>
        <tissue evidence="2">Leaf</tissue>
    </source>
</reference>
<feature type="region of interest" description="Disordered" evidence="1">
    <location>
        <begin position="140"/>
        <end position="165"/>
    </location>
</feature>
<evidence type="ECO:0000313" key="2">
    <source>
        <dbReference type="EMBL" id="PKI35906.1"/>
    </source>
</evidence>
<feature type="compositionally biased region" description="Basic and acidic residues" evidence="1">
    <location>
        <begin position="1"/>
        <end position="20"/>
    </location>
</feature>
<dbReference type="AlphaFoldDB" id="A0A2I0HXC8"/>
<accession>A0A2I0HXC8</accession>
<proteinExistence type="predicted"/>
<dbReference type="Proteomes" id="UP000233551">
    <property type="component" value="Unassembled WGS sequence"/>
</dbReference>
<feature type="compositionally biased region" description="Basic and acidic residues" evidence="1">
    <location>
        <begin position="107"/>
        <end position="119"/>
    </location>
</feature>
<feature type="region of interest" description="Disordered" evidence="1">
    <location>
        <begin position="1"/>
        <end position="33"/>
    </location>
</feature>
<evidence type="ECO:0000256" key="1">
    <source>
        <dbReference type="SAM" id="MobiDB-lite"/>
    </source>
</evidence>